<evidence type="ECO:0000313" key="1">
    <source>
        <dbReference type="EMBL" id="KAJ6833152.1"/>
    </source>
</evidence>
<gene>
    <name evidence="1" type="ORF">M6B38_341005</name>
</gene>
<evidence type="ECO:0000313" key="2">
    <source>
        <dbReference type="Proteomes" id="UP001140949"/>
    </source>
</evidence>
<dbReference type="AlphaFoldDB" id="A0AAX6GX77"/>
<name>A0AAX6GX77_IRIPA</name>
<protein>
    <submittedName>
        <fullName evidence="1">Uncharacterized protein</fullName>
    </submittedName>
</protein>
<proteinExistence type="predicted"/>
<reference evidence="1" key="2">
    <citation type="submission" date="2023-04" db="EMBL/GenBank/DDBJ databases">
        <authorList>
            <person name="Bruccoleri R.E."/>
            <person name="Oakeley E.J."/>
            <person name="Faust A.-M."/>
            <person name="Dessus-Babus S."/>
            <person name="Altorfer M."/>
            <person name="Burckhardt D."/>
            <person name="Oertli M."/>
            <person name="Naumann U."/>
            <person name="Petersen F."/>
            <person name="Wong J."/>
        </authorList>
    </citation>
    <scope>NUCLEOTIDE SEQUENCE</scope>
    <source>
        <strain evidence="1">GSM-AAB239-AS_SAM_17_03QT</strain>
        <tissue evidence="1">Leaf</tissue>
    </source>
</reference>
<sequence length="89" mass="9812">MKLIMAARRRIQLVSGRGRLGNFAGGCDKQGDSVKEGARLMMTMARLDGDSKGRSSRWLDLDMGVGEGGRRWRSSTVKNSHADFKEALL</sequence>
<dbReference type="Proteomes" id="UP001140949">
    <property type="component" value="Unassembled WGS sequence"/>
</dbReference>
<organism evidence="1 2">
    <name type="scientific">Iris pallida</name>
    <name type="common">Sweet iris</name>
    <dbReference type="NCBI Taxonomy" id="29817"/>
    <lineage>
        <taxon>Eukaryota</taxon>
        <taxon>Viridiplantae</taxon>
        <taxon>Streptophyta</taxon>
        <taxon>Embryophyta</taxon>
        <taxon>Tracheophyta</taxon>
        <taxon>Spermatophyta</taxon>
        <taxon>Magnoliopsida</taxon>
        <taxon>Liliopsida</taxon>
        <taxon>Asparagales</taxon>
        <taxon>Iridaceae</taxon>
        <taxon>Iridoideae</taxon>
        <taxon>Irideae</taxon>
        <taxon>Iris</taxon>
    </lineage>
</organism>
<accession>A0AAX6GX77</accession>
<keyword evidence="2" id="KW-1185">Reference proteome</keyword>
<dbReference type="EMBL" id="JANAVB010015398">
    <property type="protein sequence ID" value="KAJ6833152.1"/>
    <property type="molecule type" value="Genomic_DNA"/>
</dbReference>
<reference evidence="1" key="1">
    <citation type="journal article" date="2023" name="GigaByte">
        <title>Genome assembly of the bearded iris, Iris pallida Lam.</title>
        <authorList>
            <person name="Bruccoleri R.E."/>
            <person name="Oakeley E.J."/>
            <person name="Faust A.M.E."/>
            <person name="Altorfer M."/>
            <person name="Dessus-Babus S."/>
            <person name="Burckhardt D."/>
            <person name="Oertli M."/>
            <person name="Naumann U."/>
            <person name="Petersen F."/>
            <person name="Wong J."/>
        </authorList>
    </citation>
    <scope>NUCLEOTIDE SEQUENCE</scope>
    <source>
        <strain evidence="1">GSM-AAB239-AS_SAM_17_03QT</strain>
    </source>
</reference>
<comment type="caution">
    <text evidence="1">The sequence shown here is derived from an EMBL/GenBank/DDBJ whole genome shotgun (WGS) entry which is preliminary data.</text>
</comment>